<dbReference type="SUPFAM" id="SSF51197">
    <property type="entry name" value="Clavaminate synthase-like"/>
    <property type="match status" value="1"/>
</dbReference>
<evidence type="ECO:0000256" key="11">
    <source>
        <dbReference type="RuleBase" id="RU003682"/>
    </source>
</evidence>
<dbReference type="GO" id="GO:0009693">
    <property type="term" value="P:ethylene biosynthetic process"/>
    <property type="evidence" value="ECO:0007669"/>
    <property type="project" value="UniProtKB-KW"/>
</dbReference>
<name>A0A2W5Q6K8_RHOSU</name>
<dbReference type="InterPro" id="IPR050231">
    <property type="entry name" value="Iron_ascorbate_oxido_reductase"/>
</dbReference>
<dbReference type="GO" id="GO:0046872">
    <property type="term" value="F:metal ion binding"/>
    <property type="evidence" value="ECO:0007669"/>
    <property type="project" value="UniProtKB-KW"/>
</dbReference>
<evidence type="ECO:0000313" key="13">
    <source>
        <dbReference type="EMBL" id="PZQ47030.1"/>
    </source>
</evidence>
<evidence type="ECO:0000256" key="3">
    <source>
        <dbReference type="ARBA" id="ARBA00012293"/>
    </source>
</evidence>
<feature type="domain" description="Fe2OG dioxygenase" evidence="12">
    <location>
        <begin position="175"/>
        <end position="284"/>
    </location>
</feature>
<dbReference type="EC" id="1.14.20.7" evidence="3"/>
<evidence type="ECO:0000256" key="8">
    <source>
        <dbReference type="ARBA" id="ARBA00031282"/>
    </source>
</evidence>
<dbReference type="Pfam" id="PF14226">
    <property type="entry name" value="DIOX_N"/>
    <property type="match status" value="1"/>
</dbReference>
<dbReference type="PROSITE" id="PS51471">
    <property type="entry name" value="FE2OG_OXY"/>
    <property type="match status" value="1"/>
</dbReference>
<dbReference type="PANTHER" id="PTHR47990">
    <property type="entry name" value="2-OXOGLUTARATE (2OG) AND FE(II)-DEPENDENT OXYGENASE SUPERFAMILY PROTEIN-RELATED"/>
    <property type="match status" value="1"/>
</dbReference>
<comment type="similarity">
    <text evidence="11">Belongs to the iron/ascorbate-dependent oxidoreductase family.</text>
</comment>
<dbReference type="InterPro" id="IPR005123">
    <property type="entry name" value="Oxoglu/Fe-dep_dioxygenase_dom"/>
</dbReference>
<sequence>MVAIPEIDISAYLNGDPEGTRRVSEEINRACVEIGFFTVVGHGVDQAQIDKTYEMASAFFRLPVEEKLKIKQPAPSISRGYTPMRGESLGGMGSAADLKEMIDMGPVDVPGGDYYERPEAGDHFHPNLWPALPEEFEETMKAYYRRMNRLANDLMGLFALALDLPESFFYDKLDKNMSALRIICYPEQTEPPEPGQLRGGAHTDYGTLTVLMSDQASGGLQARHRDGYWVDVVPKPGSYVINIGDIMQNWTNDRWVSTVHRVVNPPAELANTSRRHSVVFFHQPNYDAVIETLETCVTPDNPTKYPPVTYGDHWTSKWMATK</sequence>
<dbReference type="AlphaFoldDB" id="A0A2W5Q6K8"/>
<keyword evidence="11" id="KW-0479">Metal-binding</keyword>
<evidence type="ECO:0000256" key="10">
    <source>
        <dbReference type="ARBA" id="ARBA00049359"/>
    </source>
</evidence>
<dbReference type="InterPro" id="IPR026992">
    <property type="entry name" value="DIOX_N"/>
</dbReference>
<evidence type="ECO:0000256" key="5">
    <source>
        <dbReference type="ARBA" id="ARBA00019045"/>
    </source>
</evidence>
<comment type="caution">
    <text evidence="13">The sequence shown here is derived from an EMBL/GenBank/DDBJ whole genome shotgun (WGS) entry which is preliminary data.</text>
</comment>
<accession>A0A2W5Q6K8</accession>
<dbReference type="Gene3D" id="2.60.120.330">
    <property type="entry name" value="B-lactam Antibiotic, Isopenicillin N Synthase, Chain"/>
    <property type="match status" value="1"/>
</dbReference>
<dbReference type="EMBL" id="QFPW01000019">
    <property type="protein sequence ID" value="PZQ47030.1"/>
    <property type="molecule type" value="Genomic_DNA"/>
</dbReference>
<comment type="catalytic activity">
    <reaction evidence="10">
        <text>L-arginine + 2-oxoglutarate + O2 = guanidine + L-glutamate 5-semialdehyde + succinate + CO2</text>
        <dbReference type="Rhea" id="RHEA:31535"/>
        <dbReference type="ChEBI" id="CHEBI:15379"/>
        <dbReference type="ChEBI" id="CHEBI:16526"/>
        <dbReference type="ChEBI" id="CHEBI:16810"/>
        <dbReference type="ChEBI" id="CHEBI:30031"/>
        <dbReference type="ChEBI" id="CHEBI:30087"/>
        <dbReference type="ChEBI" id="CHEBI:32682"/>
        <dbReference type="ChEBI" id="CHEBI:58066"/>
        <dbReference type="EC" id="1.14.20.7"/>
    </reaction>
</comment>
<organism evidence="13 14">
    <name type="scientific">Rhodovulum sulfidophilum</name>
    <name type="common">Rhodobacter sulfidophilus</name>
    <dbReference type="NCBI Taxonomy" id="35806"/>
    <lineage>
        <taxon>Bacteria</taxon>
        <taxon>Pseudomonadati</taxon>
        <taxon>Pseudomonadota</taxon>
        <taxon>Alphaproteobacteria</taxon>
        <taxon>Rhodobacterales</taxon>
        <taxon>Paracoccaceae</taxon>
        <taxon>Rhodovulum</taxon>
    </lineage>
</organism>
<proteinExistence type="inferred from homology"/>
<evidence type="ECO:0000256" key="2">
    <source>
        <dbReference type="ARBA" id="ARBA00004767"/>
    </source>
</evidence>
<evidence type="ECO:0000256" key="7">
    <source>
        <dbReference type="ARBA" id="ARBA00031011"/>
    </source>
</evidence>
<evidence type="ECO:0000259" key="12">
    <source>
        <dbReference type="PROSITE" id="PS51471"/>
    </source>
</evidence>
<evidence type="ECO:0000256" key="4">
    <source>
        <dbReference type="ARBA" id="ARBA00012531"/>
    </source>
</evidence>
<comment type="pathway">
    <text evidence="2">Alkene biosynthesis; ethylene biosynthesis via 2-oxoglutarate.</text>
</comment>
<dbReference type="InterPro" id="IPR044861">
    <property type="entry name" value="IPNS-like_FE2OG_OXY"/>
</dbReference>
<reference evidence="13 14" key="1">
    <citation type="submission" date="2017-08" db="EMBL/GenBank/DDBJ databases">
        <title>Infants hospitalized years apart are colonized by the same room-sourced microbial strains.</title>
        <authorList>
            <person name="Brooks B."/>
            <person name="Olm M.R."/>
            <person name="Firek B.A."/>
            <person name="Baker R."/>
            <person name="Thomas B.C."/>
            <person name="Morowitz M.J."/>
            <person name="Banfield J.F."/>
        </authorList>
    </citation>
    <scope>NUCLEOTIDE SEQUENCE [LARGE SCALE GENOMIC DNA]</scope>
    <source>
        <strain evidence="13">S2_005_002_R2_34</strain>
    </source>
</reference>
<dbReference type="Pfam" id="PF03171">
    <property type="entry name" value="2OG-FeII_Oxy"/>
    <property type="match status" value="1"/>
</dbReference>
<dbReference type="GO" id="GO:0102276">
    <property type="term" value="F:2-oxoglutarate oxygenase/decarboxylase (ethylene-forming) activity"/>
    <property type="evidence" value="ECO:0007669"/>
    <property type="project" value="UniProtKB-EC"/>
</dbReference>
<dbReference type="Proteomes" id="UP000249185">
    <property type="component" value="Unassembled WGS sequence"/>
</dbReference>
<dbReference type="EC" id="1.13.12.19" evidence="4"/>
<keyword evidence="11" id="KW-0560">Oxidoreductase</keyword>
<dbReference type="PRINTS" id="PR00682">
    <property type="entry name" value="IPNSYNTHASE"/>
</dbReference>
<keyword evidence="11" id="KW-0408">Iron</keyword>
<keyword evidence="6" id="KW-0266">Ethylene biosynthesis</keyword>
<comment type="catalytic activity">
    <reaction evidence="9">
        <text>2-oxoglutarate + O2 + 2 H(+) = ethene + 3 CO2 + H2O</text>
        <dbReference type="Rhea" id="RHEA:31523"/>
        <dbReference type="ChEBI" id="CHEBI:15377"/>
        <dbReference type="ChEBI" id="CHEBI:15378"/>
        <dbReference type="ChEBI" id="CHEBI:15379"/>
        <dbReference type="ChEBI" id="CHEBI:16526"/>
        <dbReference type="ChEBI" id="CHEBI:16810"/>
        <dbReference type="ChEBI" id="CHEBI:18153"/>
        <dbReference type="EC" id="1.13.12.19"/>
    </reaction>
</comment>
<evidence type="ECO:0000256" key="9">
    <source>
        <dbReference type="ARBA" id="ARBA00047725"/>
    </source>
</evidence>
<protein>
    <recommendedName>
        <fullName evidence="5">2-oxoglutarate-dependent ethylene/succinate-forming enzyme</fullName>
        <ecNumber evidence="4">1.13.12.19</ecNumber>
        <ecNumber evidence="3">1.14.20.7</ecNumber>
    </recommendedName>
    <alternativeName>
        <fullName evidence="7">2-oxoglutarate dioxygenase (ethylene-forming)</fullName>
    </alternativeName>
    <alternativeName>
        <fullName evidence="8">2-oxoglutarate/L-arginine monooxygenase/decarboxylase (succinate-forming)</fullName>
    </alternativeName>
</protein>
<dbReference type="InterPro" id="IPR027443">
    <property type="entry name" value="IPNS-like_sf"/>
</dbReference>
<evidence type="ECO:0000256" key="6">
    <source>
        <dbReference type="ARBA" id="ARBA00022666"/>
    </source>
</evidence>
<evidence type="ECO:0000313" key="14">
    <source>
        <dbReference type="Proteomes" id="UP000249185"/>
    </source>
</evidence>
<gene>
    <name evidence="13" type="ORF">DI556_18765</name>
</gene>
<evidence type="ECO:0000256" key="1">
    <source>
        <dbReference type="ARBA" id="ARBA00001954"/>
    </source>
</evidence>
<comment type="cofactor">
    <cofactor evidence="1">
        <name>Fe(2+)</name>
        <dbReference type="ChEBI" id="CHEBI:29033"/>
    </cofactor>
</comment>